<dbReference type="Proteomes" id="UP000663828">
    <property type="component" value="Unassembled WGS sequence"/>
</dbReference>
<evidence type="ECO:0000313" key="1">
    <source>
        <dbReference type="EMBL" id="CAF0888259.1"/>
    </source>
</evidence>
<comment type="caution">
    <text evidence="2">The sequence shown here is derived from an EMBL/GenBank/DDBJ whole genome shotgun (WGS) entry which is preliminary data.</text>
</comment>
<evidence type="ECO:0000313" key="3">
    <source>
        <dbReference type="Proteomes" id="UP000663828"/>
    </source>
</evidence>
<dbReference type="Proteomes" id="UP000663852">
    <property type="component" value="Unassembled WGS sequence"/>
</dbReference>
<dbReference type="AlphaFoldDB" id="A0A814G9Z6"/>
<proteinExistence type="predicted"/>
<organism evidence="2 4">
    <name type="scientific">Adineta ricciae</name>
    <name type="common">Rotifer</name>
    <dbReference type="NCBI Taxonomy" id="249248"/>
    <lineage>
        <taxon>Eukaryota</taxon>
        <taxon>Metazoa</taxon>
        <taxon>Spiralia</taxon>
        <taxon>Gnathifera</taxon>
        <taxon>Rotifera</taxon>
        <taxon>Eurotatoria</taxon>
        <taxon>Bdelloidea</taxon>
        <taxon>Adinetida</taxon>
        <taxon>Adinetidae</taxon>
        <taxon>Adineta</taxon>
    </lineage>
</organism>
<sequence>MGNSRSNYERHEDDEQQQRMVIGKEFRLLLGQLRLSSDLIKRHKILFRNKQQYHRDPSFSSSNSTIASSASFDQPNSAVSFIQLDIPTSPLDAKEFDTHAFMQYLLQQESYGKELSHVFRIPINITKTHKIRTKTLPTMKIAAVYYEQSCSTHDLNIEMLSLDYETELERKIEQFNDKNILSIYISKSSAYVIYTKSSSLHSKYKLIRSTTMSKTALDNFEWLHPFIDYSNLGYRLCGIIPFANCPMENSLTIYWIFEQVDTNETIQYDYSLIECQLKVSSTPNWYSLLNLMVKQEWKLVATLDYNQKKKTNEQTYFLLFFQRLKHLRG</sequence>
<dbReference type="EMBL" id="CAJNOJ010000059">
    <property type="protein sequence ID" value="CAF0992127.1"/>
    <property type="molecule type" value="Genomic_DNA"/>
</dbReference>
<name>A0A814G9Z6_ADIRI</name>
<accession>A0A814G9Z6</accession>
<keyword evidence="3" id="KW-1185">Reference proteome</keyword>
<dbReference type="OrthoDB" id="10031341at2759"/>
<evidence type="ECO:0000313" key="4">
    <source>
        <dbReference type="Proteomes" id="UP000663852"/>
    </source>
</evidence>
<reference evidence="2" key="1">
    <citation type="submission" date="2021-02" db="EMBL/GenBank/DDBJ databases">
        <authorList>
            <person name="Nowell W R."/>
        </authorList>
    </citation>
    <scope>NUCLEOTIDE SEQUENCE</scope>
</reference>
<protein>
    <submittedName>
        <fullName evidence="2">Uncharacterized protein</fullName>
    </submittedName>
</protein>
<evidence type="ECO:0000313" key="2">
    <source>
        <dbReference type="EMBL" id="CAF0992127.1"/>
    </source>
</evidence>
<dbReference type="EMBL" id="CAJNOR010000351">
    <property type="protein sequence ID" value="CAF0888259.1"/>
    <property type="molecule type" value="Genomic_DNA"/>
</dbReference>
<gene>
    <name evidence="2" type="ORF">EDS130_LOCUS14445</name>
    <name evidence="1" type="ORF">XAT740_LOCUS7369</name>
</gene>